<protein>
    <submittedName>
        <fullName evidence="2">Uncharacterized protein</fullName>
    </submittedName>
</protein>
<comment type="caution">
    <text evidence="2">The sequence shown here is derived from an EMBL/GenBank/DDBJ whole genome shotgun (WGS) entry which is preliminary data.</text>
</comment>
<feature type="signal peptide" evidence="1">
    <location>
        <begin position="1"/>
        <end position="17"/>
    </location>
</feature>
<gene>
    <name evidence="2" type="ORF">CASFOL_008560</name>
</gene>
<reference evidence="3" key="1">
    <citation type="journal article" date="2024" name="IScience">
        <title>Strigolactones Initiate the Formation of Haustorium-like Structures in Castilleja.</title>
        <authorList>
            <person name="Buerger M."/>
            <person name="Peterson D."/>
            <person name="Chory J."/>
        </authorList>
    </citation>
    <scope>NUCLEOTIDE SEQUENCE [LARGE SCALE GENOMIC DNA]</scope>
</reference>
<keyword evidence="3" id="KW-1185">Reference proteome</keyword>
<accession>A0ABD3DZU9</accession>
<feature type="chain" id="PRO_5044774683" evidence="1">
    <location>
        <begin position="18"/>
        <end position="110"/>
    </location>
</feature>
<dbReference type="AlphaFoldDB" id="A0ABD3DZU9"/>
<keyword evidence="1" id="KW-0732">Signal</keyword>
<dbReference type="EMBL" id="JAVIJP010000009">
    <property type="protein sequence ID" value="KAL3647592.1"/>
    <property type="molecule type" value="Genomic_DNA"/>
</dbReference>
<proteinExistence type="predicted"/>
<organism evidence="2 3">
    <name type="scientific">Castilleja foliolosa</name>
    <dbReference type="NCBI Taxonomy" id="1961234"/>
    <lineage>
        <taxon>Eukaryota</taxon>
        <taxon>Viridiplantae</taxon>
        <taxon>Streptophyta</taxon>
        <taxon>Embryophyta</taxon>
        <taxon>Tracheophyta</taxon>
        <taxon>Spermatophyta</taxon>
        <taxon>Magnoliopsida</taxon>
        <taxon>eudicotyledons</taxon>
        <taxon>Gunneridae</taxon>
        <taxon>Pentapetalae</taxon>
        <taxon>asterids</taxon>
        <taxon>lamiids</taxon>
        <taxon>Lamiales</taxon>
        <taxon>Orobanchaceae</taxon>
        <taxon>Pedicularideae</taxon>
        <taxon>Castillejinae</taxon>
        <taxon>Castilleja</taxon>
    </lineage>
</organism>
<dbReference type="Proteomes" id="UP001632038">
    <property type="component" value="Unassembled WGS sequence"/>
</dbReference>
<evidence type="ECO:0000313" key="3">
    <source>
        <dbReference type="Proteomes" id="UP001632038"/>
    </source>
</evidence>
<evidence type="ECO:0000313" key="2">
    <source>
        <dbReference type="EMBL" id="KAL3647592.1"/>
    </source>
</evidence>
<evidence type="ECO:0000256" key="1">
    <source>
        <dbReference type="SAM" id="SignalP"/>
    </source>
</evidence>
<sequence>MAKFLLVVLFVAVLVRASQEKRVPPPPSSEDCLKTCMRNNECNIDVDCTVCFDTPDPRIYQGWHQHCIGMCKQCISNLEDCRRECCIIWPQNIYEAGNTKEGVAPKISPN</sequence>
<name>A0ABD3DZU9_9LAMI</name>